<feature type="domain" description="CBS" evidence="10">
    <location>
        <begin position="198"/>
        <end position="260"/>
    </location>
</feature>
<reference evidence="12 13" key="1">
    <citation type="journal article" date="2020" name="ISME J.">
        <title>Parallel Reductive Genome Evolution in Desulfovibrio Ectosymbionts Independently Acquired by Trichonympha Protists in the Termite Gut.</title>
        <authorList>
            <person name="Takeuchi M."/>
            <person name="Kuwahara H."/>
            <person name="Murakami T."/>
            <person name="Takahashi K."/>
            <person name="Kajitani R."/>
            <person name="Toyoda A."/>
            <person name="Itoh T."/>
            <person name="Ohkuma M."/>
            <person name="Hongoh Y."/>
        </authorList>
    </citation>
    <scope>NUCLEOTIDE SEQUENCE [LARGE SCALE GENOMIC DNA]</scope>
    <source>
        <strain evidence="12">ZnDsv-02</strain>
    </source>
</reference>
<dbReference type="InterPro" id="IPR046342">
    <property type="entry name" value="CBS_dom_sf"/>
</dbReference>
<feature type="transmembrane region" description="Helical" evidence="9">
    <location>
        <begin position="88"/>
        <end position="107"/>
    </location>
</feature>
<comment type="caution">
    <text evidence="12">The sequence shown here is derived from an EMBL/GenBank/DDBJ whole genome shotgun (WGS) entry which is preliminary data.</text>
</comment>
<feature type="transmembrane region" description="Helical" evidence="9">
    <location>
        <begin position="6"/>
        <end position="28"/>
    </location>
</feature>
<dbReference type="AlphaFoldDB" id="A0A6L2R511"/>
<feature type="domain" description="CBS" evidence="10">
    <location>
        <begin position="263"/>
        <end position="321"/>
    </location>
</feature>
<evidence type="ECO:0000256" key="5">
    <source>
        <dbReference type="ARBA" id="ARBA00023122"/>
    </source>
</evidence>
<name>A0A6L2R511_9BACT</name>
<dbReference type="EMBL" id="BLLL01000003">
    <property type="protein sequence ID" value="GFH62595.1"/>
    <property type="molecule type" value="Genomic_DNA"/>
</dbReference>
<feature type="transmembrane region" description="Helical" evidence="9">
    <location>
        <begin position="119"/>
        <end position="140"/>
    </location>
</feature>
<evidence type="ECO:0000313" key="12">
    <source>
        <dbReference type="EMBL" id="GFH62595.1"/>
    </source>
</evidence>
<dbReference type="Pfam" id="PF01595">
    <property type="entry name" value="CNNM"/>
    <property type="match status" value="1"/>
</dbReference>
<keyword evidence="3" id="KW-0677">Repeat</keyword>
<gene>
    <name evidence="12" type="ORF">ZNDK_0366</name>
</gene>
<keyword evidence="2 8" id="KW-0812">Transmembrane</keyword>
<dbReference type="GO" id="GO:0005886">
    <property type="term" value="C:plasma membrane"/>
    <property type="evidence" value="ECO:0007669"/>
    <property type="project" value="TreeGrafter"/>
</dbReference>
<dbReference type="Proteomes" id="UP000505077">
    <property type="component" value="Unassembled WGS sequence"/>
</dbReference>
<dbReference type="PANTHER" id="PTHR22777:SF4">
    <property type="entry name" value="UPF0053 PROTEIN SLL1254"/>
    <property type="match status" value="1"/>
</dbReference>
<dbReference type="InterPro" id="IPR002550">
    <property type="entry name" value="CNNM"/>
</dbReference>
<dbReference type="InterPro" id="IPR000644">
    <property type="entry name" value="CBS_dom"/>
</dbReference>
<evidence type="ECO:0000256" key="7">
    <source>
        <dbReference type="PROSITE-ProRule" id="PRU00703"/>
    </source>
</evidence>
<evidence type="ECO:0000256" key="8">
    <source>
        <dbReference type="PROSITE-ProRule" id="PRU01193"/>
    </source>
</evidence>
<keyword evidence="6 8" id="KW-0472">Membrane</keyword>
<comment type="subcellular location">
    <subcellularLocation>
        <location evidence="1">Membrane</location>
        <topology evidence="1">Multi-pass membrane protein</topology>
    </subcellularLocation>
</comment>
<evidence type="ECO:0000259" key="11">
    <source>
        <dbReference type="PROSITE" id="PS51846"/>
    </source>
</evidence>
<dbReference type="PROSITE" id="PS51371">
    <property type="entry name" value="CBS"/>
    <property type="match status" value="2"/>
</dbReference>
<keyword evidence="5 7" id="KW-0129">CBS domain</keyword>
<evidence type="ECO:0008006" key="14">
    <source>
        <dbReference type="Google" id="ProtNLM"/>
    </source>
</evidence>
<organism evidence="12 13">
    <name type="scientific">Candidatus Desulfovibrio kirbyi</name>
    <dbReference type="NCBI Taxonomy" id="2696086"/>
    <lineage>
        <taxon>Bacteria</taxon>
        <taxon>Pseudomonadati</taxon>
        <taxon>Thermodesulfobacteriota</taxon>
        <taxon>Desulfovibrionia</taxon>
        <taxon>Desulfovibrionales</taxon>
        <taxon>Desulfovibrionaceae</taxon>
        <taxon>Desulfovibrio</taxon>
    </lineage>
</organism>
<evidence type="ECO:0000256" key="2">
    <source>
        <dbReference type="ARBA" id="ARBA00022692"/>
    </source>
</evidence>
<evidence type="ECO:0000256" key="6">
    <source>
        <dbReference type="ARBA" id="ARBA00023136"/>
    </source>
</evidence>
<dbReference type="Pfam" id="PF00571">
    <property type="entry name" value="CBS"/>
    <property type="match status" value="2"/>
</dbReference>
<dbReference type="Gene3D" id="3.10.580.10">
    <property type="entry name" value="CBS-domain"/>
    <property type="match status" value="1"/>
</dbReference>
<sequence>MLTLTISIAIAVIISFFCSLTEAALYAVPWSSIEKMRRAGQAAGERLYRLRIAIDKPIAAILTLNTTANTAGATVAGAAFLGAFGAEYMPVFAVVFTLIVLALGEIVPKTLGVANAAPVAAFMSRALVVTIKAVSPLLWLTGMLTRLVSAPAGGPNISEDDIRAAASLSRQAGQIKPYEERFIRNVLALDQKRVRDIMTPRTVVFSLPEEMTVEKAYSNPAIWHVSRIPVYGDDNEDLVGVVERRALDRCFKENRLNTPLSEIMRPLYFVLETQTLDVLLHELLKSRGHLFAVLDEYAGLAGVVSLEDVLEEILGSEIMDESDRVADLRALARQSRKALTEKGGVGRMKTYNKPDAALKSY</sequence>
<evidence type="ECO:0000256" key="9">
    <source>
        <dbReference type="SAM" id="Phobius"/>
    </source>
</evidence>
<proteinExistence type="predicted"/>
<evidence type="ECO:0000256" key="1">
    <source>
        <dbReference type="ARBA" id="ARBA00004141"/>
    </source>
</evidence>
<evidence type="ECO:0000259" key="10">
    <source>
        <dbReference type="PROSITE" id="PS51371"/>
    </source>
</evidence>
<evidence type="ECO:0000313" key="13">
    <source>
        <dbReference type="Proteomes" id="UP000505077"/>
    </source>
</evidence>
<feature type="transmembrane region" description="Helical" evidence="9">
    <location>
        <begin position="58"/>
        <end position="82"/>
    </location>
</feature>
<dbReference type="PROSITE" id="PS51846">
    <property type="entry name" value="CNNM"/>
    <property type="match status" value="1"/>
</dbReference>
<dbReference type="SUPFAM" id="SSF54631">
    <property type="entry name" value="CBS-domain pair"/>
    <property type="match status" value="1"/>
</dbReference>
<dbReference type="CDD" id="cd04590">
    <property type="entry name" value="CBS_pair_CorC_HlyC_assoc"/>
    <property type="match status" value="1"/>
</dbReference>
<protein>
    <recommendedName>
        <fullName evidence="14">HlyC/CorC family transporter</fullName>
    </recommendedName>
</protein>
<feature type="domain" description="CNNM transmembrane" evidence="11">
    <location>
        <begin position="1"/>
        <end position="179"/>
    </location>
</feature>
<evidence type="ECO:0000256" key="3">
    <source>
        <dbReference type="ARBA" id="ARBA00022737"/>
    </source>
</evidence>
<dbReference type="InterPro" id="IPR044751">
    <property type="entry name" value="Ion_transp-like_CBS"/>
</dbReference>
<keyword evidence="4 8" id="KW-1133">Transmembrane helix</keyword>
<evidence type="ECO:0000256" key="4">
    <source>
        <dbReference type="ARBA" id="ARBA00022989"/>
    </source>
</evidence>
<accession>A0A6L2R511</accession>
<dbReference type="PANTHER" id="PTHR22777">
    <property type="entry name" value="HEMOLYSIN-RELATED"/>
    <property type="match status" value="1"/>
</dbReference>